<accession>A0A183IAE8</accession>
<evidence type="ECO:0000313" key="2">
    <source>
        <dbReference type="Proteomes" id="UP000270296"/>
    </source>
</evidence>
<name>A0A183IAE8_9BILA</name>
<dbReference type="AlphaFoldDB" id="A0A183IAE8"/>
<dbReference type="WBParaSite" id="SBAD_0000061401-mRNA-1">
    <property type="protein sequence ID" value="SBAD_0000061401-mRNA-1"/>
    <property type="gene ID" value="SBAD_0000061401"/>
</dbReference>
<evidence type="ECO:0000313" key="1">
    <source>
        <dbReference type="EMBL" id="VDO85520.1"/>
    </source>
</evidence>
<dbReference type="EMBL" id="UZAM01002050">
    <property type="protein sequence ID" value="VDO85520.1"/>
    <property type="molecule type" value="Genomic_DNA"/>
</dbReference>
<keyword evidence="2" id="KW-1185">Reference proteome</keyword>
<dbReference type="Proteomes" id="UP000270296">
    <property type="component" value="Unassembled WGS sequence"/>
</dbReference>
<protein>
    <submittedName>
        <fullName evidence="3">Collagen IV NC1 domain-containing protein</fullName>
    </submittedName>
</protein>
<reference evidence="1 2" key="2">
    <citation type="submission" date="2018-11" db="EMBL/GenBank/DDBJ databases">
        <authorList>
            <consortium name="Pathogen Informatics"/>
        </authorList>
    </citation>
    <scope>NUCLEOTIDE SEQUENCE [LARGE SCALE GENOMIC DNA]</scope>
</reference>
<organism evidence="3">
    <name type="scientific">Soboliphyme baturini</name>
    <dbReference type="NCBI Taxonomy" id="241478"/>
    <lineage>
        <taxon>Eukaryota</taxon>
        <taxon>Metazoa</taxon>
        <taxon>Ecdysozoa</taxon>
        <taxon>Nematoda</taxon>
        <taxon>Enoplea</taxon>
        <taxon>Dorylaimia</taxon>
        <taxon>Dioctophymatida</taxon>
        <taxon>Dioctophymatoidea</taxon>
        <taxon>Soboliphymatidae</taxon>
        <taxon>Soboliphyme</taxon>
    </lineage>
</organism>
<sequence>MPGPTCQCQVRPCGGLSGGLWPGGPSGSGTLGVGVLHRCAGLQGGCGVFSRHGGSAQGSNWYSFHVSGPQSQPLCIRCPPTAALPGQATGAGSLRNQPRVRVRPTGHGRPDLSALTWPLPIAEWRARVCRIV</sequence>
<evidence type="ECO:0000313" key="3">
    <source>
        <dbReference type="WBParaSite" id="SBAD_0000061401-mRNA-1"/>
    </source>
</evidence>
<reference evidence="3" key="1">
    <citation type="submission" date="2016-06" db="UniProtKB">
        <authorList>
            <consortium name="WormBaseParasite"/>
        </authorList>
    </citation>
    <scope>IDENTIFICATION</scope>
</reference>
<gene>
    <name evidence="1" type="ORF">SBAD_LOCUS592</name>
</gene>
<proteinExistence type="predicted"/>